<gene>
    <name evidence="1" type="ORF">BT62DRAFT_1009159</name>
</gene>
<accession>A0A9P7VNY4</accession>
<evidence type="ECO:0000313" key="2">
    <source>
        <dbReference type="Proteomes" id="UP000812287"/>
    </source>
</evidence>
<keyword evidence="2" id="KW-1185">Reference proteome</keyword>
<evidence type="ECO:0000313" key="1">
    <source>
        <dbReference type="EMBL" id="KAG7443366.1"/>
    </source>
</evidence>
<protein>
    <submittedName>
        <fullName evidence="1">Uncharacterized protein</fullName>
    </submittedName>
</protein>
<comment type="caution">
    <text evidence="1">The sequence shown here is derived from an EMBL/GenBank/DDBJ whole genome shotgun (WGS) entry which is preliminary data.</text>
</comment>
<dbReference type="AlphaFoldDB" id="A0A9P7VNY4"/>
<organism evidence="1 2">
    <name type="scientific">Guyanagaster necrorhizus</name>
    <dbReference type="NCBI Taxonomy" id="856835"/>
    <lineage>
        <taxon>Eukaryota</taxon>
        <taxon>Fungi</taxon>
        <taxon>Dikarya</taxon>
        <taxon>Basidiomycota</taxon>
        <taxon>Agaricomycotina</taxon>
        <taxon>Agaricomycetes</taxon>
        <taxon>Agaricomycetidae</taxon>
        <taxon>Agaricales</taxon>
        <taxon>Marasmiineae</taxon>
        <taxon>Physalacriaceae</taxon>
        <taxon>Guyanagaster</taxon>
    </lineage>
</organism>
<proteinExistence type="predicted"/>
<name>A0A9P7VNY4_9AGAR</name>
<reference evidence="1" key="1">
    <citation type="submission" date="2020-11" db="EMBL/GenBank/DDBJ databases">
        <title>Adaptations for nitrogen fixation in a non-lichenized fungal sporocarp promotes dispersal by wood-feeding termites.</title>
        <authorList>
            <consortium name="DOE Joint Genome Institute"/>
            <person name="Koch R.A."/>
            <person name="Yoon G."/>
            <person name="Arayal U."/>
            <person name="Lail K."/>
            <person name="Amirebrahimi M."/>
            <person name="Labutti K."/>
            <person name="Lipzen A."/>
            <person name="Riley R."/>
            <person name="Barry K."/>
            <person name="Henrissat B."/>
            <person name="Grigoriev I.V."/>
            <person name="Herr J.R."/>
            <person name="Aime M.C."/>
        </authorList>
    </citation>
    <scope>NUCLEOTIDE SEQUENCE</scope>
    <source>
        <strain evidence="1">MCA 3950</strain>
    </source>
</reference>
<dbReference type="EMBL" id="MU250545">
    <property type="protein sequence ID" value="KAG7443366.1"/>
    <property type="molecule type" value="Genomic_DNA"/>
</dbReference>
<dbReference type="Proteomes" id="UP000812287">
    <property type="component" value="Unassembled WGS sequence"/>
</dbReference>
<dbReference type="GeneID" id="66099802"/>
<sequence>MALRAADGVRMRTTINRHTLDRPSLISTGLYRRLSTRDYINRSRRQFFPKSFKLCITQSKRLGNLDIPASQPVKPLRPAIHCTKQASKLSIPRNSKSWTVVFVLIVVNDDLVFPLRYGVGLMDYRGPRRLLRPNAALWLFMQSRSVGFQAIVSLSLQVPIRVECFKFTLAIEHSGLVSNDGFLSR</sequence>
<dbReference type="RefSeq" id="XP_043036866.1">
    <property type="nucleotide sequence ID" value="XM_043177515.1"/>
</dbReference>